<feature type="non-terminal residue" evidence="1">
    <location>
        <position position="80"/>
    </location>
</feature>
<dbReference type="Proteomes" id="UP000626109">
    <property type="component" value="Unassembled WGS sequence"/>
</dbReference>
<feature type="non-terminal residue" evidence="1">
    <location>
        <position position="1"/>
    </location>
</feature>
<comment type="caution">
    <text evidence="1">The sequence shown here is derived from an EMBL/GenBank/DDBJ whole genome shotgun (WGS) entry which is preliminary data.</text>
</comment>
<dbReference type="AlphaFoldDB" id="A0A813JVA2"/>
<protein>
    <submittedName>
        <fullName evidence="1">Uncharacterized protein</fullName>
    </submittedName>
</protein>
<dbReference type="EMBL" id="CAJNNW010026444">
    <property type="protein sequence ID" value="CAE8685433.1"/>
    <property type="molecule type" value="Genomic_DNA"/>
</dbReference>
<gene>
    <name evidence="1" type="ORF">PGLA2088_LOCUS24460</name>
</gene>
<evidence type="ECO:0000313" key="1">
    <source>
        <dbReference type="EMBL" id="CAE8685433.1"/>
    </source>
</evidence>
<proteinExistence type="predicted"/>
<name>A0A813JVA2_POLGL</name>
<organism evidence="1 2">
    <name type="scientific">Polarella glacialis</name>
    <name type="common">Dinoflagellate</name>
    <dbReference type="NCBI Taxonomy" id="89957"/>
    <lineage>
        <taxon>Eukaryota</taxon>
        <taxon>Sar</taxon>
        <taxon>Alveolata</taxon>
        <taxon>Dinophyceae</taxon>
        <taxon>Suessiales</taxon>
        <taxon>Suessiaceae</taxon>
        <taxon>Polarella</taxon>
    </lineage>
</organism>
<evidence type="ECO:0000313" key="2">
    <source>
        <dbReference type="Proteomes" id="UP000626109"/>
    </source>
</evidence>
<sequence>VGSKVNGRAASPSVQELQVSHCYSMQMMAHSNGPTAVRAAELRPVTTTSVGPTTGTVRSQPMVAQPARIIGPNGIPVPSA</sequence>
<reference evidence="1" key="1">
    <citation type="submission" date="2021-02" db="EMBL/GenBank/DDBJ databases">
        <authorList>
            <person name="Dougan E. K."/>
            <person name="Rhodes N."/>
            <person name="Thang M."/>
            <person name="Chan C."/>
        </authorList>
    </citation>
    <scope>NUCLEOTIDE SEQUENCE</scope>
</reference>
<accession>A0A813JVA2</accession>